<dbReference type="AlphaFoldDB" id="A0A221W533"/>
<keyword evidence="2" id="KW-1185">Reference proteome</keyword>
<reference evidence="1 2" key="1">
    <citation type="submission" date="2017-07" db="EMBL/GenBank/DDBJ databases">
        <title>Complete genome sequence of Actinoalloteichus hoggarensis DSM 45943, type strain of Actinoalloteichus hoggarensis.</title>
        <authorList>
            <person name="Ruckert C."/>
            <person name="Nouioui I."/>
            <person name="Willmese J."/>
            <person name="van Wezel G."/>
            <person name="Klenk H.-P."/>
            <person name="Kalinowski J."/>
            <person name="Zotchev S.B."/>
        </authorList>
    </citation>
    <scope>NUCLEOTIDE SEQUENCE [LARGE SCALE GENOMIC DNA]</scope>
    <source>
        <strain evidence="1 2">DSM 45943</strain>
    </source>
</reference>
<evidence type="ECO:0000313" key="1">
    <source>
        <dbReference type="EMBL" id="ASO21012.1"/>
    </source>
</evidence>
<name>A0A221W533_9PSEU</name>
<protein>
    <submittedName>
        <fullName evidence="1">Uncharacterized protein</fullName>
    </submittedName>
</protein>
<sequence>MDIALNSRRFRTTAAVLLALVVATGCAGADGGADRTAPSRDVESGAPGIAGSDAADADQHAGHGPGGIAALGEPVDSMDELASWVQEETGECGDLAPADRDDLVDYLGPQLAEHYAPFVAEWATCSIPPYDRLGLVRFEPDRLIEFQRSWQQAQEEDRLVDDPTWAFGNGFAVTAGPVGNDELGLHYLWCTPVDIEAHRIPADVEGCEFARTGHH</sequence>
<dbReference type="OrthoDB" id="3687422at2"/>
<dbReference type="KEGG" id="ahg:AHOG_16930"/>
<evidence type="ECO:0000313" key="2">
    <source>
        <dbReference type="Proteomes" id="UP000204221"/>
    </source>
</evidence>
<gene>
    <name evidence="1" type="ORF">AHOG_16930</name>
</gene>
<dbReference type="EMBL" id="CP022521">
    <property type="protein sequence ID" value="ASO21012.1"/>
    <property type="molecule type" value="Genomic_DNA"/>
</dbReference>
<proteinExistence type="predicted"/>
<organism evidence="1 2">
    <name type="scientific">Actinoalloteichus hoggarensis</name>
    <dbReference type="NCBI Taxonomy" id="1470176"/>
    <lineage>
        <taxon>Bacteria</taxon>
        <taxon>Bacillati</taxon>
        <taxon>Actinomycetota</taxon>
        <taxon>Actinomycetes</taxon>
        <taxon>Pseudonocardiales</taxon>
        <taxon>Pseudonocardiaceae</taxon>
        <taxon>Actinoalloteichus</taxon>
    </lineage>
</organism>
<accession>A0A221W533</accession>
<dbReference type="Proteomes" id="UP000204221">
    <property type="component" value="Chromosome"/>
</dbReference>
<dbReference type="RefSeq" id="WP_093942257.1">
    <property type="nucleotide sequence ID" value="NZ_CP022521.1"/>
</dbReference>